<sequence length="207" mass="22763">MKTIQAFLITLLAVLVFAGCGMANQGRENDNNGNQANQTRNVDNNNENISENDNGLIGGTNVNQDAQDRQGAGAHGNRQGNNNGDHNGNNNGDNNGNMQVSEEAEDKVEDLDEIDYANVIMTDNNAYVAVVLKNQPKGEVREELKKKIADQVKETDEGVQNVFVSSNPDFADRMTDYGDKIQEGKPVQGLFEEFNEMVQRIFPNQEG</sequence>
<dbReference type="NCBIfam" id="TIGR02898">
    <property type="entry name" value="spore_YhcN_YlaJ"/>
    <property type="match status" value="1"/>
</dbReference>
<comment type="caution">
    <text evidence="3">The sequence shown here is derived from an EMBL/GenBank/DDBJ whole genome shotgun (WGS) entry which is preliminary data.</text>
</comment>
<accession>A0A7X2LZG1</accession>
<proteinExistence type="predicted"/>
<dbReference type="OrthoDB" id="1707228at2"/>
<evidence type="ECO:0000256" key="1">
    <source>
        <dbReference type="SAM" id="MobiDB-lite"/>
    </source>
</evidence>
<keyword evidence="3" id="KW-0449">Lipoprotein</keyword>
<gene>
    <name evidence="3" type="ORF">GJU40_06910</name>
</gene>
<feature type="region of interest" description="Disordered" evidence="1">
    <location>
        <begin position="27"/>
        <end position="108"/>
    </location>
</feature>
<feature type="signal peptide" evidence="2">
    <location>
        <begin position="1"/>
        <end position="23"/>
    </location>
</feature>
<dbReference type="Proteomes" id="UP000448867">
    <property type="component" value="Unassembled WGS sequence"/>
</dbReference>
<evidence type="ECO:0000256" key="2">
    <source>
        <dbReference type="SAM" id="SignalP"/>
    </source>
</evidence>
<dbReference type="InterPro" id="IPR014247">
    <property type="entry name" value="Spore_lipoprot_YhcN/YlaJ"/>
</dbReference>
<dbReference type="AlphaFoldDB" id="A0A7X2LZG1"/>
<name>A0A7X2LZG1_9BACI</name>
<feature type="chain" id="PRO_5030795678" evidence="2">
    <location>
        <begin position="24"/>
        <end position="207"/>
    </location>
</feature>
<feature type="compositionally biased region" description="Low complexity" evidence="1">
    <location>
        <begin position="75"/>
        <end position="97"/>
    </location>
</feature>
<protein>
    <submittedName>
        <fullName evidence="3">YhcN/YlaJ family sporulation lipoprotein</fullName>
    </submittedName>
</protein>
<feature type="compositionally biased region" description="Low complexity" evidence="1">
    <location>
        <begin position="41"/>
        <end position="54"/>
    </location>
</feature>
<evidence type="ECO:0000313" key="4">
    <source>
        <dbReference type="Proteomes" id="UP000448867"/>
    </source>
</evidence>
<keyword evidence="4" id="KW-1185">Reference proteome</keyword>
<dbReference type="GO" id="GO:0030435">
    <property type="term" value="P:sporulation resulting in formation of a cellular spore"/>
    <property type="evidence" value="ECO:0007669"/>
    <property type="project" value="InterPro"/>
</dbReference>
<feature type="compositionally biased region" description="Polar residues" evidence="1">
    <location>
        <begin position="31"/>
        <end position="40"/>
    </location>
</feature>
<evidence type="ECO:0000313" key="3">
    <source>
        <dbReference type="EMBL" id="MRX71902.1"/>
    </source>
</evidence>
<reference evidence="3 4" key="1">
    <citation type="submission" date="2019-11" db="EMBL/GenBank/DDBJ databases">
        <title>Bacillus lacus genome.</title>
        <authorList>
            <person name="Allen C.J."/>
            <person name="Newman J.D."/>
        </authorList>
    </citation>
    <scope>NUCLEOTIDE SEQUENCE [LARGE SCALE GENOMIC DNA]</scope>
    <source>
        <strain evidence="3 4">KCTC 33946</strain>
    </source>
</reference>
<organism evidence="3 4">
    <name type="scientific">Metabacillus lacus</name>
    <dbReference type="NCBI Taxonomy" id="1983721"/>
    <lineage>
        <taxon>Bacteria</taxon>
        <taxon>Bacillati</taxon>
        <taxon>Bacillota</taxon>
        <taxon>Bacilli</taxon>
        <taxon>Bacillales</taxon>
        <taxon>Bacillaceae</taxon>
        <taxon>Metabacillus</taxon>
    </lineage>
</organism>
<dbReference type="RefSeq" id="WP_154307030.1">
    <property type="nucleotide sequence ID" value="NZ_WKKI01000008.1"/>
</dbReference>
<dbReference type="InterPro" id="IPR019076">
    <property type="entry name" value="Spore_lipoprot_YhcN/YlaJ-like"/>
</dbReference>
<dbReference type="EMBL" id="WKKI01000008">
    <property type="protein sequence ID" value="MRX71902.1"/>
    <property type="molecule type" value="Genomic_DNA"/>
</dbReference>
<dbReference type="PROSITE" id="PS51257">
    <property type="entry name" value="PROKAR_LIPOPROTEIN"/>
    <property type="match status" value="1"/>
</dbReference>
<keyword evidence="2" id="KW-0732">Signal</keyword>
<dbReference type="Pfam" id="PF09580">
    <property type="entry name" value="Spore_YhcN_YlaJ"/>
    <property type="match status" value="1"/>
</dbReference>